<comment type="caution">
    <text evidence="3">The sequence shown here is derived from an EMBL/GenBank/DDBJ whole genome shotgun (WGS) entry which is preliminary data.</text>
</comment>
<keyword evidence="4" id="KW-1185">Reference proteome</keyword>
<reference evidence="4" key="1">
    <citation type="journal article" date="2019" name="Int. J. Syst. Evol. Microbiol.">
        <title>The Global Catalogue of Microorganisms (GCM) 10K type strain sequencing project: providing services to taxonomists for standard genome sequencing and annotation.</title>
        <authorList>
            <consortium name="The Broad Institute Genomics Platform"/>
            <consortium name="The Broad Institute Genome Sequencing Center for Infectious Disease"/>
            <person name="Wu L."/>
            <person name="Ma J."/>
        </authorList>
    </citation>
    <scope>NUCLEOTIDE SEQUENCE [LARGE SCALE GENOMIC DNA]</scope>
    <source>
        <strain evidence="4">KCTC 52232</strain>
    </source>
</reference>
<evidence type="ECO:0000313" key="4">
    <source>
        <dbReference type="Proteomes" id="UP001597601"/>
    </source>
</evidence>
<keyword evidence="2" id="KW-0732">Signal</keyword>
<dbReference type="RefSeq" id="WP_377130130.1">
    <property type="nucleotide sequence ID" value="NZ_JBHUON010000027.1"/>
</dbReference>
<evidence type="ECO:0000256" key="2">
    <source>
        <dbReference type="SAM" id="SignalP"/>
    </source>
</evidence>
<feature type="signal peptide" evidence="2">
    <location>
        <begin position="1"/>
        <end position="21"/>
    </location>
</feature>
<evidence type="ECO:0000256" key="1">
    <source>
        <dbReference type="SAM" id="MobiDB-lite"/>
    </source>
</evidence>
<protein>
    <submittedName>
        <fullName evidence="3">Uncharacterized protein</fullName>
    </submittedName>
</protein>
<proteinExistence type="predicted"/>
<feature type="region of interest" description="Disordered" evidence="1">
    <location>
        <begin position="32"/>
        <end position="52"/>
    </location>
</feature>
<dbReference type="EMBL" id="JBHUON010000027">
    <property type="protein sequence ID" value="MFD2866488.1"/>
    <property type="molecule type" value="Genomic_DNA"/>
</dbReference>
<dbReference type="Proteomes" id="UP001597601">
    <property type="component" value="Unassembled WGS sequence"/>
</dbReference>
<gene>
    <name evidence="3" type="ORF">ACFSYC_17465</name>
</gene>
<sequence>MTKKFYLLFICLLTISICANAQFGKLKGMLGGKKDTAQKSQTDTTNKVEKEKPGGSFFSKAITKLAKASSGLVMSATGALITTADLSQVTPMVYSSVNMYPASVGTAEMGFYNGWKSGGNLTTLFFTQKAKMGVAKIDGTVTINGQPADYASTGVYTTFSNNDGKPAVISITTKNGQKANFTVPMSPATVKIKTINGQAGDNISADLTQDMVIEFEKLPGAENVPMRANIVITQIGIRGFFNVANFKGTDKLVIPAAAFRNINITPGGKALFSFKNCYISIDRVQPVKTTNVSGAFAPIEFSAVAQDGRYITLTKEPVLNTGLTAKGEEKFSNGEVEYNFFKPNAFLSRPFAQIKNVGVMSFAVRGTTYVKGPSSSSSSSYSVGSTTYTTTTTTETWAQFPSVSQSVWDGLLDKLYAEFTATGAQELGASVVPVNNVTSSAAYQDLQPFTKDDETTSVSFFHSYQDTKMLSAFIPIAEGFSSNSANVRLLKQSGTEALMKFTFDMQIAIEKGKPVMIPKLAFEMVGGKNGDTFDTKFCTANIVGKGVRYPAGTITVADMQNIIRDADLLAAFRKGLQEIKNKEKQNGDYEIVWALQ</sequence>
<evidence type="ECO:0000313" key="3">
    <source>
        <dbReference type="EMBL" id="MFD2866488.1"/>
    </source>
</evidence>
<name>A0ABW5XU69_9SPHI</name>
<feature type="chain" id="PRO_5046834092" evidence="2">
    <location>
        <begin position="22"/>
        <end position="596"/>
    </location>
</feature>
<organism evidence="3 4">
    <name type="scientific">Mucilaginibacter antarcticus</name>
    <dbReference type="NCBI Taxonomy" id="1855725"/>
    <lineage>
        <taxon>Bacteria</taxon>
        <taxon>Pseudomonadati</taxon>
        <taxon>Bacteroidota</taxon>
        <taxon>Sphingobacteriia</taxon>
        <taxon>Sphingobacteriales</taxon>
        <taxon>Sphingobacteriaceae</taxon>
        <taxon>Mucilaginibacter</taxon>
    </lineage>
</organism>
<accession>A0ABW5XU69</accession>